<evidence type="ECO:0000256" key="1">
    <source>
        <dbReference type="SAM" id="Coils"/>
    </source>
</evidence>
<evidence type="ECO:0000313" key="3">
    <source>
        <dbReference type="Proteomes" id="UP000638014"/>
    </source>
</evidence>
<dbReference type="Proteomes" id="UP000638014">
    <property type="component" value="Unassembled WGS sequence"/>
</dbReference>
<dbReference type="AlphaFoldDB" id="A0A8J6QL16"/>
<keyword evidence="3" id="KW-1185">Reference proteome</keyword>
<protein>
    <submittedName>
        <fullName evidence="2">Uncharacterized protein</fullName>
    </submittedName>
</protein>
<name>A0A8J6QL16_9GAMM</name>
<gene>
    <name evidence="2" type="ORF">IC617_18250</name>
</gene>
<evidence type="ECO:0000313" key="2">
    <source>
        <dbReference type="EMBL" id="MBD1391373.1"/>
    </source>
</evidence>
<sequence>MIEVISKPAMLNTKAGKRQIAAYRYRNARYILFERCQGEVARFARYLQQTHSYASAYISETPTKRIGDKVARIIEKTFDLEPGWLDSDRSQRWDQRLRDAIGGAVHPLDQEVQQSAEVDHERWLNQLTVLPDAGPQLIQTGLACQQRLSQIQQQIEQLNRLQRAIVSKSTQLYERDLEVQLIAQGYVVQTPSQEQGAVFRIWHGDPAIKLCLQLRISLVFEPVFQMTPLPPAVREIVAIPFVEPHSQQASYVFMAADARSSRFDASRLHWIDGALWLLGLDGNKQRDMTSALRLDPLFNM</sequence>
<proteinExistence type="predicted"/>
<accession>A0A8J6QL16</accession>
<comment type="caution">
    <text evidence="2">The sequence shown here is derived from an EMBL/GenBank/DDBJ whole genome shotgun (WGS) entry which is preliminary data.</text>
</comment>
<keyword evidence="1" id="KW-0175">Coiled coil</keyword>
<dbReference type="RefSeq" id="WP_191146428.1">
    <property type="nucleotide sequence ID" value="NZ_JACXAF010000035.1"/>
</dbReference>
<organism evidence="2 3">
    <name type="scientific">Neiella litorisoli</name>
    <dbReference type="NCBI Taxonomy" id="2771431"/>
    <lineage>
        <taxon>Bacteria</taxon>
        <taxon>Pseudomonadati</taxon>
        <taxon>Pseudomonadota</taxon>
        <taxon>Gammaproteobacteria</taxon>
        <taxon>Alteromonadales</taxon>
        <taxon>Echinimonadaceae</taxon>
        <taxon>Neiella</taxon>
    </lineage>
</organism>
<feature type="coiled-coil region" evidence="1">
    <location>
        <begin position="144"/>
        <end position="171"/>
    </location>
</feature>
<dbReference type="EMBL" id="JACXAF010000035">
    <property type="protein sequence ID" value="MBD1391373.1"/>
    <property type="molecule type" value="Genomic_DNA"/>
</dbReference>
<reference evidence="2" key="1">
    <citation type="submission" date="2020-09" db="EMBL/GenBank/DDBJ databases">
        <title>A novel bacterium of genus Neiella, isolated from South China Sea.</title>
        <authorList>
            <person name="Huang H."/>
            <person name="Mo K."/>
            <person name="Hu Y."/>
        </authorList>
    </citation>
    <scope>NUCLEOTIDE SEQUENCE</scope>
    <source>
        <strain evidence="2">HB171785</strain>
    </source>
</reference>